<feature type="compositionally biased region" description="Basic residues" evidence="3">
    <location>
        <begin position="290"/>
        <end position="302"/>
    </location>
</feature>
<feature type="region of interest" description="Disordered" evidence="3">
    <location>
        <begin position="281"/>
        <end position="316"/>
    </location>
</feature>
<dbReference type="InterPro" id="IPR038718">
    <property type="entry name" value="SNF2-like_sf"/>
</dbReference>
<feature type="compositionally biased region" description="Basic and acidic residues" evidence="3">
    <location>
        <begin position="56"/>
        <end position="65"/>
    </location>
</feature>
<dbReference type="EMBL" id="CVQI01032940">
    <property type="protein sequence ID" value="CRK42841.1"/>
    <property type="molecule type" value="Genomic_DNA"/>
</dbReference>
<evidence type="ECO:0000259" key="4">
    <source>
        <dbReference type="PROSITE" id="PS51192"/>
    </source>
</evidence>
<dbReference type="InterPro" id="IPR014001">
    <property type="entry name" value="Helicase_ATP-bd"/>
</dbReference>
<sequence length="316" mass="36072">MATALTQNRLARMVWPSTSQPLTSMRPLRRQCVSAFSYTRLYSEQTSPDTKAGQTKPKDGSHIGEKQQAGSKAPTYVHRGSAINFAIGDKYRIREPHEGPPLSAENWEDHPNARLVNWGFIIIDEGHRMKNFDSMLSRELRTFTSATRLLITGTPLQNNLRELWSLLHFLLPTIFSNWDAFESWFDFSDLQDVRGTSEFIADRENQDLIKKIHLVLQPLLLRRVKADVAKHLPKKREYILYAPMTKEQTDLYNAISDKNIDSRTFLENKVLETLEASRHGPAPAIISSHRTSKAGSKTKKVVPKKEDESLKVSLEC</sequence>
<feature type="region of interest" description="Disordered" evidence="3">
    <location>
        <begin position="44"/>
        <end position="74"/>
    </location>
</feature>
<evidence type="ECO:0000256" key="1">
    <source>
        <dbReference type="ARBA" id="ARBA00022741"/>
    </source>
</evidence>
<dbReference type="Pfam" id="PF00176">
    <property type="entry name" value="SNF2-rel_dom"/>
    <property type="match status" value="1"/>
</dbReference>
<evidence type="ECO:0000313" key="6">
    <source>
        <dbReference type="Proteomes" id="UP000045706"/>
    </source>
</evidence>
<reference evidence="6" key="1">
    <citation type="submission" date="2015-05" db="EMBL/GenBank/DDBJ databases">
        <authorList>
            <person name="Fogelqvist Johan"/>
        </authorList>
    </citation>
    <scope>NUCLEOTIDE SEQUENCE [LARGE SCALE GENOMIC DNA]</scope>
</reference>
<dbReference type="SUPFAM" id="SSF52540">
    <property type="entry name" value="P-loop containing nucleoside triphosphate hydrolases"/>
    <property type="match status" value="1"/>
</dbReference>
<feature type="domain" description="Helicase ATP-binding" evidence="4">
    <location>
        <begin position="103"/>
        <end position="173"/>
    </location>
</feature>
<organism evidence="5 6">
    <name type="scientific">Verticillium longisporum</name>
    <name type="common">Verticillium dahliae var. longisporum</name>
    <dbReference type="NCBI Taxonomy" id="100787"/>
    <lineage>
        <taxon>Eukaryota</taxon>
        <taxon>Fungi</taxon>
        <taxon>Dikarya</taxon>
        <taxon>Ascomycota</taxon>
        <taxon>Pezizomycotina</taxon>
        <taxon>Sordariomycetes</taxon>
        <taxon>Hypocreomycetidae</taxon>
        <taxon>Glomerellales</taxon>
        <taxon>Plectosphaerellaceae</taxon>
        <taxon>Verticillium</taxon>
    </lineage>
</organism>
<dbReference type="PANTHER" id="PTHR10799">
    <property type="entry name" value="SNF2/RAD54 HELICASE FAMILY"/>
    <property type="match status" value="1"/>
</dbReference>
<dbReference type="AlphaFoldDB" id="A0A0G4N8F2"/>
<evidence type="ECO:0000256" key="2">
    <source>
        <dbReference type="ARBA" id="ARBA00022840"/>
    </source>
</evidence>
<keyword evidence="2" id="KW-0067">ATP-binding</keyword>
<dbReference type="InterPro" id="IPR027417">
    <property type="entry name" value="P-loop_NTPase"/>
</dbReference>
<proteinExistence type="predicted"/>
<dbReference type="Gene3D" id="3.40.50.300">
    <property type="entry name" value="P-loop containing nucleotide triphosphate hydrolases"/>
    <property type="match status" value="1"/>
</dbReference>
<protein>
    <recommendedName>
        <fullName evidence="4">Helicase ATP-binding domain-containing protein</fullName>
    </recommendedName>
</protein>
<evidence type="ECO:0000313" key="5">
    <source>
        <dbReference type="EMBL" id="CRK42841.1"/>
    </source>
</evidence>
<dbReference type="InterPro" id="IPR000330">
    <property type="entry name" value="SNF2_N"/>
</dbReference>
<evidence type="ECO:0000256" key="3">
    <source>
        <dbReference type="SAM" id="MobiDB-lite"/>
    </source>
</evidence>
<dbReference type="GO" id="GO:0005524">
    <property type="term" value="F:ATP binding"/>
    <property type="evidence" value="ECO:0007669"/>
    <property type="project" value="InterPro"/>
</dbReference>
<gene>
    <name evidence="5" type="ORF">BN1723_005450</name>
</gene>
<keyword evidence="1" id="KW-0547">Nucleotide-binding</keyword>
<name>A0A0G4N8F2_VERLO</name>
<dbReference type="PROSITE" id="PS51192">
    <property type="entry name" value="HELICASE_ATP_BIND_1"/>
    <property type="match status" value="1"/>
</dbReference>
<dbReference type="Gene3D" id="3.40.50.10810">
    <property type="entry name" value="Tandem AAA-ATPase domain"/>
    <property type="match status" value="1"/>
</dbReference>
<accession>A0A0G4N8F2</accession>
<feature type="compositionally biased region" description="Polar residues" evidence="3">
    <location>
        <begin position="44"/>
        <end position="53"/>
    </location>
</feature>
<dbReference type="Proteomes" id="UP000045706">
    <property type="component" value="Unassembled WGS sequence"/>
</dbReference>